<keyword evidence="1" id="KW-0547">Nucleotide-binding</keyword>
<evidence type="ECO:0000259" key="7">
    <source>
        <dbReference type="PROSITE" id="PS50110"/>
    </source>
</evidence>
<evidence type="ECO:0000256" key="1">
    <source>
        <dbReference type="ARBA" id="ARBA00022741"/>
    </source>
</evidence>
<dbReference type="PANTHER" id="PTHR32071">
    <property type="entry name" value="TRANSCRIPTIONAL REGULATORY PROTEIN"/>
    <property type="match status" value="1"/>
</dbReference>
<dbReference type="Proteomes" id="UP000727490">
    <property type="component" value="Unassembled WGS sequence"/>
</dbReference>
<dbReference type="InterPro" id="IPR002078">
    <property type="entry name" value="Sigma_54_int"/>
</dbReference>
<keyword evidence="5" id="KW-0597">Phosphoprotein</keyword>
<dbReference type="InterPro" id="IPR002197">
    <property type="entry name" value="HTH_Fis"/>
</dbReference>
<evidence type="ECO:0000256" key="5">
    <source>
        <dbReference type="PROSITE-ProRule" id="PRU00169"/>
    </source>
</evidence>
<dbReference type="PROSITE" id="PS00675">
    <property type="entry name" value="SIGMA54_INTERACT_1"/>
    <property type="match status" value="1"/>
</dbReference>
<dbReference type="SMART" id="SM00382">
    <property type="entry name" value="AAA"/>
    <property type="match status" value="1"/>
</dbReference>
<dbReference type="PROSITE" id="PS50110">
    <property type="entry name" value="RESPONSE_REGULATORY"/>
    <property type="match status" value="1"/>
</dbReference>
<accession>A0A951IY73</accession>
<dbReference type="InterPro" id="IPR058031">
    <property type="entry name" value="AAA_lid_NorR"/>
</dbReference>
<dbReference type="Pfam" id="PF00158">
    <property type="entry name" value="Sigma54_activat"/>
    <property type="match status" value="1"/>
</dbReference>
<evidence type="ECO:0000256" key="4">
    <source>
        <dbReference type="ARBA" id="ARBA00023163"/>
    </source>
</evidence>
<dbReference type="GO" id="GO:0005524">
    <property type="term" value="F:ATP binding"/>
    <property type="evidence" value="ECO:0007669"/>
    <property type="project" value="UniProtKB-KW"/>
</dbReference>
<evidence type="ECO:0000313" key="8">
    <source>
        <dbReference type="EMBL" id="MBW3468532.1"/>
    </source>
</evidence>
<gene>
    <name evidence="8" type="ORF">EGN73_12015</name>
</gene>
<dbReference type="PANTHER" id="PTHR32071:SF81">
    <property type="entry name" value="PROPIONATE CATABOLISM OPERON REGULATORY PROTEIN"/>
    <property type="match status" value="1"/>
</dbReference>
<sequence length="478" mass="53615">MAKILVIDDNLDICNLLKRFLSKKGHDVETTMSGESGLDLVRKNKFDLILCDFKLRDIEGPDILQEVKKISPETKLAIITGYSDVRVAVEVMKKGAFDYVVKPLIPDEILSLIDRAMETPSQPVYDQAEKVSDEKNQKKAISPNVKSSGEYIWGKGTASKNLLKEISLVAPTNFSVIIYGESGAGKENIARTIHNLSERKDMPFVAIDCGALTRDLAGSELWGHEKGAFTGALSSKEGQFELADGGTIFLDEIGNLSYDIQVGLLRLVQEKKLRRIGGVKDKSIDVRIIVASNENLKEAVAKGKFREDLFYRFNEFTINVPPLRKRGKDIMLFAEHFLQLANIELKKEVKGFSHEVAELFVKYEWPGNLREMRNIIRRSLLLSDGEEIQITAIPHEIVHAHKFDFREDTNSLYVTENSSNETVAADDPVDLKLIAAQAEAEAIKKALLENQYNKTKAAKQLGIDRKTLFNKIKLHNIA</sequence>
<dbReference type="RefSeq" id="WP_219289985.1">
    <property type="nucleotide sequence ID" value="NZ_RPHB01000005.1"/>
</dbReference>
<dbReference type="CDD" id="cd00156">
    <property type="entry name" value="REC"/>
    <property type="match status" value="1"/>
</dbReference>
<dbReference type="PROSITE" id="PS50045">
    <property type="entry name" value="SIGMA54_INTERACT_4"/>
    <property type="match status" value="1"/>
</dbReference>
<evidence type="ECO:0000313" key="9">
    <source>
        <dbReference type="Proteomes" id="UP000727490"/>
    </source>
</evidence>
<comment type="caution">
    <text evidence="8">The sequence shown here is derived from an EMBL/GenBank/DDBJ whole genome shotgun (WGS) entry which is preliminary data.</text>
</comment>
<dbReference type="InterPro" id="IPR025662">
    <property type="entry name" value="Sigma_54_int_dom_ATP-bd_1"/>
</dbReference>
<keyword evidence="4" id="KW-0804">Transcription</keyword>
<keyword evidence="9" id="KW-1185">Reference proteome</keyword>
<proteinExistence type="predicted"/>
<dbReference type="InterPro" id="IPR025943">
    <property type="entry name" value="Sigma_54_int_dom_ATP-bd_2"/>
</dbReference>
<reference evidence="8 9" key="1">
    <citation type="journal article" date="2020" name="Syst. Appl. Microbiol.">
        <title>Arthrospiribacter ruber gen. nov., sp. nov., a novel bacterium isolated from Arthrospira cultures.</title>
        <authorList>
            <person name="Waleron M."/>
            <person name="Misztak A."/>
            <person name="Waleron M.M."/>
            <person name="Furmaniak M."/>
            <person name="Mrozik A."/>
            <person name="Waleron K."/>
        </authorList>
    </citation>
    <scope>NUCLEOTIDE SEQUENCE [LARGE SCALE GENOMIC DNA]</scope>
    <source>
        <strain evidence="8 9">DPMB0001</strain>
    </source>
</reference>
<dbReference type="EMBL" id="RPHB01000005">
    <property type="protein sequence ID" value="MBW3468532.1"/>
    <property type="molecule type" value="Genomic_DNA"/>
</dbReference>
<evidence type="ECO:0000256" key="3">
    <source>
        <dbReference type="ARBA" id="ARBA00023015"/>
    </source>
</evidence>
<keyword evidence="3" id="KW-0805">Transcription regulation</keyword>
<feature type="domain" description="Sigma-54 factor interaction" evidence="6">
    <location>
        <begin position="152"/>
        <end position="381"/>
    </location>
</feature>
<dbReference type="GO" id="GO:0000160">
    <property type="term" value="P:phosphorelay signal transduction system"/>
    <property type="evidence" value="ECO:0007669"/>
    <property type="project" value="InterPro"/>
</dbReference>
<dbReference type="Pfam" id="PF00072">
    <property type="entry name" value="Response_reg"/>
    <property type="match status" value="1"/>
</dbReference>
<dbReference type="PROSITE" id="PS00676">
    <property type="entry name" value="SIGMA54_INTERACT_2"/>
    <property type="match status" value="1"/>
</dbReference>
<dbReference type="GO" id="GO:0006355">
    <property type="term" value="P:regulation of DNA-templated transcription"/>
    <property type="evidence" value="ECO:0007669"/>
    <property type="project" value="InterPro"/>
</dbReference>
<protein>
    <submittedName>
        <fullName evidence="8">Sigma-54-dependent Fis family transcriptional regulator</fullName>
    </submittedName>
</protein>
<evidence type="ECO:0000259" key="6">
    <source>
        <dbReference type="PROSITE" id="PS50045"/>
    </source>
</evidence>
<feature type="domain" description="Response regulatory" evidence="7">
    <location>
        <begin position="3"/>
        <end position="117"/>
    </location>
</feature>
<dbReference type="InterPro" id="IPR003593">
    <property type="entry name" value="AAA+_ATPase"/>
</dbReference>
<dbReference type="Pfam" id="PF02954">
    <property type="entry name" value="HTH_8"/>
    <property type="match status" value="1"/>
</dbReference>
<keyword evidence="2" id="KW-0067">ATP-binding</keyword>
<dbReference type="FunFam" id="3.40.50.300:FF:000006">
    <property type="entry name" value="DNA-binding transcriptional regulator NtrC"/>
    <property type="match status" value="1"/>
</dbReference>
<organism evidence="8 9">
    <name type="scientific">Arthrospiribacter ruber</name>
    <dbReference type="NCBI Taxonomy" id="2487934"/>
    <lineage>
        <taxon>Bacteria</taxon>
        <taxon>Pseudomonadati</taxon>
        <taxon>Bacteroidota</taxon>
        <taxon>Cytophagia</taxon>
        <taxon>Cytophagales</taxon>
        <taxon>Cyclobacteriaceae</taxon>
        <taxon>Arthrospiribacter</taxon>
    </lineage>
</organism>
<dbReference type="SMART" id="SM00448">
    <property type="entry name" value="REC"/>
    <property type="match status" value="1"/>
</dbReference>
<dbReference type="Pfam" id="PF25601">
    <property type="entry name" value="AAA_lid_14"/>
    <property type="match status" value="1"/>
</dbReference>
<dbReference type="AlphaFoldDB" id="A0A951IY73"/>
<dbReference type="CDD" id="cd00009">
    <property type="entry name" value="AAA"/>
    <property type="match status" value="1"/>
</dbReference>
<dbReference type="InterPro" id="IPR001789">
    <property type="entry name" value="Sig_transdc_resp-reg_receiver"/>
</dbReference>
<feature type="modified residue" description="4-aspartylphosphate" evidence="5">
    <location>
        <position position="52"/>
    </location>
</feature>
<evidence type="ECO:0000256" key="2">
    <source>
        <dbReference type="ARBA" id="ARBA00022840"/>
    </source>
</evidence>
<name>A0A951IY73_9BACT</name>
<dbReference type="GO" id="GO:0043565">
    <property type="term" value="F:sequence-specific DNA binding"/>
    <property type="evidence" value="ECO:0007669"/>
    <property type="project" value="InterPro"/>
</dbReference>